<evidence type="ECO:0000313" key="1">
    <source>
        <dbReference type="EMBL" id="CCG98407.1"/>
    </source>
</evidence>
<protein>
    <submittedName>
        <fullName evidence="1">Uncharacterized protein</fullName>
    </submittedName>
</protein>
<gene>
    <name evidence="1" type="ORF">FAES_0395</name>
</gene>
<dbReference type="KEGG" id="fae:FAES_0395"/>
<sequence>MAYLPAKSVVAGAAVCIGVDGLVLTYACVVASLPPAAGRATGAGVSTLAVVGETIASGEVSAAVATDTAHAAGARVTAIAAHRLHRNGRVWQIGGMVAHVNRTAVATSSRVATLTAIGAVAARSAIGGHTAVAAVVVARIAAAAAGPAVATRRTTATRPARADDREQAAELQVGDLKLKAPGIATVTTGVAVLTRLGGINPGYAVGGRYVVKPGVAAVDPVGTDGRLGIGSIGNDKAIGARCAINDNIGCCCHDCL</sequence>
<evidence type="ECO:0000313" key="2">
    <source>
        <dbReference type="Proteomes" id="UP000011058"/>
    </source>
</evidence>
<proteinExistence type="predicted"/>
<name>I0K2Q4_9BACT</name>
<reference evidence="1 2" key="1">
    <citation type="journal article" date="2012" name="J. Bacteriol.">
        <title>Genome Sequence of Fibrella aestuarina BUZ 2T, a Filamentous Marine Bacterium.</title>
        <authorList>
            <person name="Filippini M."/>
            <person name="Qi W."/>
            <person name="Blom J."/>
            <person name="Goesmann A."/>
            <person name="Smits T.H."/>
            <person name="Bagheri H.C."/>
        </authorList>
    </citation>
    <scope>NUCLEOTIDE SEQUENCE [LARGE SCALE GENOMIC DNA]</scope>
    <source>
        <strain evidence="2">BUZ 2T</strain>
    </source>
</reference>
<dbReference type="HOGENOM" id="CLU_1084828_0_0_10"/>
<dbReference type="AlphaFoldDB" id="I0K2Q4"/>
<accession>I0K2Q4</accession>
<dbReference type="EMBL" id="HE796683">
    <property type="protein sequence ID" value="CCG98407.1"/>
    <property type="molecule type" value="Genomic_DNA"/>
</dbReference>
<keyword evidence="2" id="KW-1185">Reference proteome</keyword>
<dbReference type="STRING" id="1166018.FAES_0395"/>
<organism evidence="1 2">
    <name type="scientific">Fibrella aestuarina BUZ 2</name>
    <dbReference type="NCBI Taxonomy" id="1166018"/>
    <lineage>
        <taxon>Bacteria</taxon>
        <taxon>Pseudomonadati</taxon>
        <taxon>Bacteroidota</taxon>
        <taxon>Cytophagia</taxon>
        <taxon>Cytophagales</taxon>
        <taxon>Spirosomataceae</taxon>
        <taxon>Fibrella</taxon>
    </lineage>
</organism>
<dbReference type="Proteomes" id="UP000011058">
    <property type="component" value="Chromosome"/>
</dbReference>